<dbReference type="Pfam" id="PF00170">
    <property type="entry name" value="bZIP_1"/>
    <property type="match status" value="1"/>
</dbReference>
<evidence type="ECO:0000256" key="5">
    <source>
        <dbReference type="ARBA" id="ARBA00023242"/>
    </source>
</evidence>
<keyword evidence="2" id="KW-0805">Transcription regulation</keyword>
<keyword evidence="9" id="KW-1185">Reference proteome</keyword>
<dbReference type="Proteomes" id="UP000436088">
    <property type="component" value="Unassembled WGS sequence"/>
</dbReference>
<keyword evidence="4" id="KW-0804">Transcription</keyword>
<proteinExistence type="predicted"/>
<dbReference type="AlphaFoldDB" id="A0A6A3A0R3"/>
<dbReference type="PROSITE" id="PS50217">
    <property type="entry name" value="BZIP"/>
    <property type="match status" value="1"/>
</dbReference>
<evidence type="ECO:0000259" key="7">
    <source>
        <dbReference type="PROSITE" id="PS50217"/>
    </source>
</evidence>
<dbReference type="OrthoDB" id="551672at2759"/>
<protein>
    <submittedName>
        <fullName evidence="8">Basic leucine zipper 43</fullName>
    </submittedName>
</protein>
<evidence type="ECO:0000313" key="8">
    <source>
        <dbReference type="EMBL" id="KAE8696899.1"/>
    </source>
</evidence>
<sequence length="168" mass="19503">MQPSEISGLQYMAPSNPFPYSAPAFDLGRFSNPLHNLYIPPQLQELISPHSSCINSNSTSDEADEQQLCVINERKQRRMISNRESARRSRMRKQRHLDELWSQVVWLRNENHQLINKLNHVSESHDKVVQENAQLKEEASQLRLLHSDMQLTSPYLTLRDLENALADD</sequence>
<dbReference type="GO" id="GO:0003677">
    <property type="term" value="F:DNA binding"/>
    <property type="evidence" value="ECO:0007669"/>
    <property type="project" value="UniProtKB-KW"/>
</dbReference>
<dbReference type="EMBL" id="VEPZ02001057">
    <property type="protein sequence ID" value="KAE8696899.1"/>
    <property type="molecule type" value="Genomic_DNA"/>
</dbReference>
<dbReference type="GO" id="GO:0005634">
    <property type="term" value="C:nucleus"/>
    <property type="evidence" value="ECO:0007669"/>
    <property type="project" value="UniProtKB-SubCell"/>
</dbReference>
<dbReference type="CDD" id="cd14702">
    <property type="entry name" value="bZIP_plant_GBF1"/>
    <property type="match status" value="1"/>
</dbReference>
<dbReference type="GO" id="GO:0003700">
    <property type="term" value="F:DNA-binding transcription factor activity"/>
    <property type="evidence" value="ECO:0007669"/>
    <property type="project" value="InterPro"/>
</dbReference>
<evidence type="ECO:0000256" key="2">
    <source>
        <dbReference type="ARBA" id="ARBA00023015"/>
    </source>
</evidence>
<dbReference type="Gene3D" id="1.20.5.170">
    <property type="match status" value="1"/>
</dbReference>
<evidence type="ECO:0000256" key="4">
    <source>
        <dbReference type="ARBA" id="ARBA00023163"/>
    </source>
</evidence>
<organism evidence="8 9">
    <name type="scientific">Hibiscus syriacus</name>
    <name type="common">Rose of Sharon</name>
    <dbReference type="NCBI Taxonomy" id="106335"/>
    <lineage>
        <taxon>Eukaryota</taxon>
        <taxon>Viridiplantae</taxon>
        <taxon>Streptophyta</taxon>
        <taxon>Embryophyta</taxon>
        <taxon>Tracheophyta</taxon>
        <taxon>Spermatophyta</taxon>
        <taxon>Magnoliopsida</taxon>
        <taxon>eudicotyledons</taxon>
        <taxon>Gunneridae</taxon>
        <taxon>Pentapetalae</taxon>
        <taxon>rosids</taxon>
        <taxon>malvids</taxon>
        <taxon>Malvales</taxon>
        <taxon>Malvaceae</taxon>
        <taxon>Malvoideae</taxon>
        <taxon>Hibiscus</taxon>
    </lineage>
</organism>
<dbReference type="SMART" id="SM00338">
    <property type="entry name" value="BRLZ"/>
    <property type="match status" value="1"/>
</dbReference>
<dbReference type="InterPro" id="IPR044521">
    <property type="entry name" value="AtbZIP8/43"/>
</dbReference>
<keyword evidence="5" id="KW-0539">Nucleus</keyword>
<reference evidence="8" key="1">
    <citation type="submission" date="2019-09" db="EMBL/GenBank/DDBJ databases">
        <title>Draft genome information of white flower Hibiscus syriacus.</title>
        <authorList>
            <person name="Kim Y.-M."/>
        </authorList>
    </citation>
    <scope>NUCLEOTIDE SEQUENCE [LARGE SCALE GENOMIC DNA]</scope>
    <source>
        <strain evidence="8">YM2019G1</strain>
    </source>
</reference>
<dbReference type="PANTHER" id="PTHR46324">
    <property type="entry name" value="BASIC LEUCINE ZIPPER 43-RELATED"/>
    <property type="match status" value="1"/>
</dbReference>
<dbReference type="SUPFAM" id="SSF57959">
    <property type="entry name" value="Leucine zipper domain"/>
    <property type="match status" value="1"/>
</dbReference>
<dbReference type="PANTHER" id="PTHR46324:SF3">
    <property type="entry name" value="BASIC LEUCINE ZIPPER 43-RELATED"/>
    <property type="match status" value="1"/>
</dbReference>
<dbReference type="FunFam" id="1.20.5.170:FF:000020">
    <property type="entry name" value="BZIP transcription factor"/>
    <property type="match status" value="1"/>
</dbReference>
<dbReference type="PROSITE" id="PS00036">
    <property type="entry name" value="BZIP_BASIC"/>
    <property type="match status" value="1"/>
</dbReference>
<name>A0A6A3A0R3_HIBSY</name>
<evidence type="ECO:0000256" key="1">
    <source>
        <dbReference type="ARBA" id="ARBA00004123"/>
    </source>
</evidence>
<feature type="domain" description="BZIP" evidence="7">
    <location>
        <begin position="72"/>
        <end position="135"/>
    </location>
</feature>
<dbReference type="GO" id="GO:0046983">
    <property type="term" value="F:protein dimerization activity"/>
    <property type="evidence" value="ECO:0007669"/>
    <property type="project" value="UniProtKB-ARBA"/>
</dbReference>
<keyword evidence="3" id="KW-0238">DNA-binding</keyword>
<gene>
    <name evidence="8" type="ORF">F3Y22_tig00110637pilonHSYRG00184</name>
</gene>
<dbReference type="InterPro" id="IPR045314">
    <property type="entry name" value="bZIP_plant_GBF1"/>
</dbReference>
<comment type="caution">
    <text evidence="8">The sequence shown here is derived from an EMBL/GenBank/DDBJ whole genome shotgun (WGS) entry which is preliminary data.</text>
</comment>
<evidence type="ECO:0000313" key="9">
    <source>
        <dbReference type="Proteomes" id="UP000436088"/>
    </source>
</evidence>
<keyword evidence="6" id="KW-0175">Coiled coil</keyword>
<comment type="subcellular location">
    <subcellularLocation>
        <location evidence="1">Nucleus</location>
    </subcellularLocation>
</comment>
<dbReference type="InterPro" id="IPR004827">
    <property type="entry name" value="bZIP"/>
</dbReference>
<feature type="coiled-coil region" evidence="6">
    <location>
        <begin position="118"/>
        <end position="145"/>
    </location>
</feature>
<accession>A0A6A3A0R3</accession>
<evidence type="ECO:0000256" key="3">
    <source>
        <dbReference type="ARBA" id="ARBA00023125"/>
    </source>
</evidence>
<dbReference type="InterPro" id="IPR046347">
    <property type="entry name" value="bZIP_sf"/>
</dbReference>
<evidence type="ECO:0000256" key="6">
    <source>
        <dbReference type="SAM" id="Coils"/>
    </source>
</evidence>